<feature type="signal peptide" evidence="5">
    <location>
        <begin position="1"/>
        <end position="25"/>
    </location>
</feature>
<name>A0ABP7AUQ6_9ACTN</name>
<feature type="domain" description="NlpC/P60" evidence="7">
    <location>
        <begin position="184"/>
        <end position="300"/>
    </location>
</feature>
<dbReference type="PROSITE" id="PS51318">
    <property type="entry name" value="TAT"/>
    <property type="match status" value="1"/>
</dbReference>
<dbReference type="RefSeq" id="WP_344809528.1">
    <property type="nucleotide sequence ID" value="NZ_BAABAB010000050.1"/>
</dbReference>
<dbReference type="SMART" id="SM00287">
    <property type="entry name" value="SH3b"/>
    <property type="match status" value="2"/>
</dbReference>
<keyword evidence="3" id="KW-0378">Hydrolase</keyword>
<evidence type="ECO:0000313" key="8">
    <source>
        <dbReference type="EMBL" id="GAA3640279.1"/>
    </source>
</evidence>
<dbReference type="PANTHER" id="PTHR47359:SF3">
    <property type="entry name" value="NLP_P60 DOMAIN-CONTAINING PROTEIN-RELATED"/>
    <property type="match status" value="1"/>
</dbReference>
<dbReference type="Gene3D" id="2.30.30.40">
    <property type="entry name" value="SH3 Domains"/>
    <property type="match status" value="2"/>
</dbReference>
<dbReference type="Pfam" id="PF00877">
    <property type="entry name" value="NLPC_P60"/>
    <property type="match status" value="1"/>
</dbReference>
<sequence>MSARGRWGLLSGLAVLGGLALVAGAAVAPAEAATTTGVATTTVNIRSGPGTGAKIVGGLVRGQRISVTGTASTGWVKVRFNRGTAYMYGAYLNRTGKNLPAGPTKITVTGTKITTENLNVRSGPGTTYAIVGSLAEGSGVTITGTFKSGFAQFRYGGSLRWVSLKYLARSTGSTRPPAATPTPSNRGERALAFARAQLGKPYKYGAEGPNAYDCSGLAQAAWASAGVSIPRVTTTQYKFGSKVAKADLRLGDLVFFYGPSPSHVGLYAGQGMIIHAPRPGKKVEYTKISYMPYAGARRPG</sequence>
<evidence type="ECO:0000256" key="3">
    <source>
        <dbReference type="ARBA" id="ARBA00022801"/>
    </source>
</evidence>
<dbReference type="Pfam" id="PF08239">
    <property type="entry name" value="SH3_3"/>
    <property type="match status" value="2"/>
</dbReference>
<feature type="domain" description="SH3b" evidence="6">
    <location>
        <begin position="103"/>
        <end position="171"/>
    </location>
</feature>
<evidence type="ECO:0000313" key="9">
    <source>
        <dbReference type="Proteomes" id="UP001501490"/>
    </source>
</evidence>
<reference evidence="9" key="1">
    <citation type="journal article" date="2019" name="Int. J. Syst. Evol. Microbiol.">
        <title>The Global Catalogue of Microorganisms (GCM) 10K type strain sequencing project: providing services to taxonomists for standard genome sequencing and annotation.</title>
        <authorList>
            <consortium name="The Broad Institute Genomics Platform"/>
            <consortium name="The Broad Institute Genome Sequencing Center for Infectious Disease"/>
            <person name="Wu L."/>
            <person name="Ma J."/>
        </authorList>
    </citation>
    <scope>NUCLEOTIDE SEQUENCE [LARGE SCALE GENOMIC DNA]</scope>
    <source>
        <strain evidence="9">JCM 16929</strain>
    </source>
</reference>
<dbReference type="SUPFAM" id="SSF54001">
    <property type="entry name" value="Cysteine proteinases"/>
    <property type="match status" value="1"/>
</dbReference>
<keyword evidence="2" id="KW-0645">Protease</keyword>
<feature type="chain" id="PRO_5046534320" description="SH3 domain-containing protein" evidence="5">
    <location>
        <begin position="26"/>
        <end position="300"/>
    </location>
</feature>
<evidence type="ECO:0000259" key="7">
    <source>
        <dbReference type="PROSITE" id="PS51935"/>
    </source>
</evidence>
<accession>A0ABP7AUQ6</accession>
<dbReference type="PROSITE" id="PS51935">
    <property type="entry name" value="NLPC_P60"/>
    <property type="match status" value="1"/>
</dbReference>
<dbReference type="Proteomes" id="UP001501490">
    <property type="component" value="Unassembled WGS sequence"/>
</dbReference>
<evidence type="ECO:0000256" key="4">
    <source>
        <dbReference type="ARBA" id="ARBA00022807"/>
    </source>
</evidence>
<organism evidence="8 9">
    <name type="scientific">Microlunatus ginsengisoli</name>
    <dbReference type="NCBI Taxonomy" id="363863"/>
    <lineage>
        <taxon>Bacteria</taxon>
        <taxon>Bacillati</taxon>
        <taxon>Actinomycetota</taxon>
        <taxon>Actinomycetes</taxon>
        <taxon>Propionibacteriales</taxon>
        <taxon>Propionibacteriaceae</taxon>
        <taxon>Microlunatus</taxon>
    </lineage>
</organism>
<feature type="domain" description="SH3b" evidence="6">
    <location>
        <begin position="30"/>
        <end position="96"/>
    </location>
</feature>
<evidence type="ECO:0000259" key="6">
    <source>
        <dbReference type="PROSITE" id="PS51781"/>
    </source>
</evidence>
<comment type="similarity">
    <text evidence="1">Belongs to the peptidase C40 family.</text>
</comment>
<dbReference type="InterPro" id="IPR003646">
    <property type="entry name" value="SH3-like_bac-type"/>
</dbReference>
<comment type="caution">
    <text evidence="8">The sequence shown here is derived from an EMBL/GenBank/DDBJ whole genome shotgun (WGS) entry which is preliminary data.</text>
</comment>
<dbReference type="InterPro" id="IPR038765">
    <property type="entry name" value="Papain-like_cys_pep_sf"/>
</dbReference>
<dbReference type="PROSITE" id="PS51781">
    <property type="entry name" value="SH3B"/>
    <property type="match status" value="2"/>
</dbReference>
<dbReference type="InterPro" id="IPR000064">
    <property type="entry name" value="NLP_P60_dom"/>
</dbReference>
<keyword evidence="9" id="KW-1185">Reference proteome</keyword>
<protein>
    <recommendedName>
        <fullName evidence="10">SH3 domain-containing protein</fullName>
    </recommendedName>
</protein>
<evidence type="ECO:0008006" key="10">
    <source>
        <dbReference type="Google" id="ProtNLM"/>
    </source>
</evidence>
<evidence type="ECO:0000256" key="5">
    <source>
        <dbReference type="SAM" id="SignalP"/>
    </source>
</evidence>
<dbReference type="Gene3D" id="3.90.1720.10">
    <property type="entry name" value="endopeptidase domain like (from Nostoc punctiforme)"/>
    <property type="match status" value="1"/>
</dbReference>
<gene>
    <name evidence="8" type="ORF">GCM10022236_48640</name>
</gene>
<keyword evidence="5" id="KW-0732">Signal</keyword>
<dbReference type="InterPro" id="IPR006311">
    <property type="entry name" value="TAT_signal"/>
</dbReference>
<keyword evidence="4" id="KW-0788">Thiol protease</keyword>
<evidence type="ECO:0000256" key="2">
    <source>
        <dbReference type="ARBA" id="ARBA00022670"/>
    </source>
</evidence>
<dbReference type="EMBL" id="BAABAB010000050">
    <property type="protein sequence ID" value="GAA3640279.1"/>
    <property type="molecule type" value="Genomic_DNA"/>
</dbReference>
<dbReference type="InterPro" id="IPR051794">
    <property type="entry name" value="PG_Endopeptidase_C40"/>
</dbReference>
<proteinExistence type="inferred from homology"/>
<evidence type="ECO:0000256" key="1">
    <source>
        <dbReference type="ARBA" id="ARBA00007074"/>
    </source>
</evidence>
<dbReference type="PANTHER" id="PTHR47359">
    <property type="entry name" value="PEPTIDOGLYCAN DL-ENDOPEPTIDASE CWLO"/>
    <property type="match status" value="1"/>
</dbReference>